<evidence type="ECO:0000256" key="5">
    <source>
        <dbReference type="ARBA" id="ARBA00022741"/>
    </source>
</evidence>
<comment type="caution">
    <text evidence="11">The sequence shown here is derived from an EMBL/GenBank/DDBJ whole genome shotgun (WGS) entry which is preliminary data.</text>
</comment>
<evidence type="ECO:0000259" key="10">
    <source>
        <dbReference type="PROSITE" id="PS50893"/>
    </source>
</evidence>
<dbReference type="InterPro" id="IPR050352">
    <property type="entry name" value="ABCG_transporters"/>
</dbReference>
<keyword evidence="5" id="KW-0547">Nucleotide-binding</keyword>
<protein>
    <submittedName>
        <fullName evidence="11">Protein scarlet</fullName>
    </submittedName>
</protein>
<evidence type="ECO:0000256" key="2">
    <source>
        <dbReference type="ARBA" id="ARBA00005814"/>
    </source>
</evidence>
<evidence type="ECO:0000256" key="9">
    <source>
        <dbReference type="SAM" id="Phobius"/>
    </source>
</evidence>
<dbReference type="GO" id="GO:0005886">
    <property type="term" value="C:plasma membrane"/>
    <property type="evidence" value="ECO:0007669"/>
    <property type="project" value="TreeGrafter"/>
</dbReference>
<comment type="subcellular location">
    <subcellularLocation>
        <location evidence="1">Membrane</location>
        <topology evidence="1">Multi-pass membrane protein</topology>
    </subcellularLocation>
</comment>
<keyword evidence="12" id="KW-1185">Reference proteome</keyword>
<evidence type="ECO:0000313" key="12">
    <source>
        <dbReference type="Proteomes" id="UP000192578"/>
    </source>
</evidence>
<evidence type="ECO:0000256" key="4">
    <source>
        <dbReference type="ARBA" id="ARBA00022692"/>
    </source>
</evidence>
<evidence type="ECO:0000313" key="11">
    <source>
        <dbReference type="EMBL" id="OWA54294.1"/>
    </source>
</evidence>
<evidence type="ECO:0000256" key="6">
    <source>
        <dbReference type="ARBA" id="ARBA00022840"/>
    </source>
</evidence>
<feature type="transmembrane region" description="Helical" evidence="9">
    <location>
        <begin position="673"/>
        <end position="692"/>
    </location>
</feature>
<comment type="similarity">
    <text evidence="2">Belongs to the ABC transporter superfamily. ABCG family. Eye pigment precursor importer (TC 3.A.1.204) subfamily.</text>
</comment>
<dbReference type="AlphaFoldDB" id="A0A9X6NQL2"/>
<evidence type="ECO:0000256" key="1">
    <source>
        <dbReference type="ARBA" id="ARBA00004141"/>
    </source>
</evidence>
<dbReference type="EMBL" id="MTYJ01000389">
    <property type="protein sequence ID" value="OWA54294.1"/>
    <property type="molecule type" value="Genomic_DNA"/>
</dbReference>
<dbReference type="CDD" id="cd03213">
    <property type="entry name" value="ABCG_EPDR"/>
    <property type="match status" value="1"/>
</dbReference>
<dbReference type="GO" id="GO:0016887">
    <property type="term" value="F:ATP hydrolysis activity"/>
    <property type="evidence" value="ECO:0007669"/>
    <property type="project" value="InterPro"/>
</dbReference>
<proteinExistence type="inferred from homology"/>
<dbReference type="InterPro" id="IPR017871">
    <property type="entry name" value="ABC_transporter-like_CS"/>
</dbReference>
<gene>
    <name evidence="11" type="ORF">BV898_18702</name>
</gene>
<feature type="transmembrane region" description="Helical" evidence="9">
    <location>
        <begin position="446"/>
        <end position="464"/>
    </location>
</feature>
<dbReference type="PANTHER" id="PTHR48041">
    <property type="entry name" value="ABC TRANSPORTER G FAMILY MEMBER 28"/>
    <property type="match status" value="1"/>
</dbReference>
<evidence type="ECO:0000256" key="3">
    <source>
        <dbReference type="ARBA" id="ARBA00022448"/>
    </source>
</evidence>
<evidence type="ECO:0000256" key="8">
    <source>
        <dbReference type="ARBA" id="ARBA00023136"/>
    </source>
</evidence>
<dbReference type="GO" id="GO:0030659">
    <property type="term" value="C:cytoplasmic vesicle membrane"/>
    <property type="evidence" value="ECO:0007669"/>
    <property type="project" value="TreeGrafter"/>
</dbReference>
<sequence length="699" mass="77005">MAYTYAYKPKVKSRSEVGSSRDVLREERQGLLATGGNGDDWQATRASLVRPVVQAGRQGGYGAVAAGNGGPRSEAPSFRSKAKTLLSAGDGMTADLTFENVSVISVPKNGSRDDTRNLTQLLNNVSGTVRAGEVMAVMGASGAGKSTLMNVLTNRNLSDNLMIDGIVKVNGTELGSAISKISGYVQQDDVFFPTLSVREHMEFQAALRIGRLLTKQERYQRIDELLNLMGLTKCQHTRIGLPGIEKSISGGESKRLAFATELIVNPAILFCDEPTTGLDSFMAEQVVNVLRQLAKRGKTIICVIHQPASHVFNMFSRLLLLAEGRVAYHGSCDGALRFFESLNFPCPESYNAAEHYIKTLAIAGGHVAECKEKVNAICDAFERSPDAAEVRKSIDVATGHEQDLRSVMLFDQTPSYRVSALVQLRWLVWRAMLDNMRNPDMFRVRTIQKIVVAVIYGMVYLHGVKPTQEGIQNINGALFLYMTENSFAPMLDLVAVFQRGIALFKREYAAYMYRLSIYYLAQVLGWLPSFAIDASVFCVITYFMVGLVPEWYKFLITFVICIITANVAAASGSLVSTISPSIDVGLVIAPTLTVIVMLFGGGVYLKLKTLPPYLAWLQWLSWFRYGNEILGIVHWQGVTNITCSADPQLPCITTGAEVMADNQYDPAKLGFDFGMLAALYAGFHLCAYFVLYTKNRKRN</sequence>
<dbReference type="GO" id="GO:0140359">
    <property type="term" value="F:ABC-type transporter activity"/>
    <property type="evidence" value="ECO:0007669"/>
    <property type="project" value="InterPro"/>
</dbReference>
<dbReference type="InterPro" id="IPR003593">
    <property type="entry name" value="AAA+_ATPase"/>
</dbReference>
<dbReference type="OrthoDB" id="66620at2759"/>
<dbReference type="InterPro" id="IPR043926">
    <property type="entry name" value="ABCG_dom"/>
</dbReference>
<dbReference type="InterPro" id="IPR027417">
    <property type="entry name" value="P-loop_NTPase"/>
</dbReference>
<evidence type="ECO:0000256" key="7">
    <source>
        <dbReference type="ARBA" id="ARBA00022989"/>
    </source>
</evidence>
<feature type="transmembrane region" description="Helical" evidence="9">
    <location>
        <begin position="551"/>
        <end position="572"/>
    </location>
</feature>
<name>A0A9X6NQL2_HYPEX</name>
<dbReference type="PROSITE" id="PS00211">
    <property type="entry name" value="ABC_TRANSPORTER_1"/>
    <property type="match status" value="1"/>
</dbReference>
<keyword evidence="4 9" id="KW-0812">Transmembrane</keyword>
<reference evidence="12" key="1">
    <citation type="submission" date="2017-01" db="EMBL/GenBank/DDBJ databases">
        <title>Comparative genomics of anhydrobiosis in the tardigrade Hypsibius dujardini.</title>
        <authorList>
            <person name="Yoshida Y."/>
            <person name="Koutsovoulos G."/>
            <person name="Laetsch D."/>
            <person name="Stevens L."/>
            <person name="Kumar S."/>
            <person name="Horikawa D."/>
            <person name="Ishino K."/>
            <person name="Komine S."/>
            <person name="Tomita M."/>
            <person name="Blaxter M."/>
            <person name="Arakawa K."/>
        </authorList>
    </citation>
    <scope>NUCLEOTIDE SEQUENCE [LARGE SCALE GENOMIC DNA]</scope>
    <source>
        <strain evidence="12">Z151</strain>
    </source>
</reference>
<dbReference type="PANTHER" id="PTHR48041:SF139">
    <property type="entry name" value="PROTEIN SCARLET"/>
    <property type="match status" value="1"/>
</dbReference>
<dbReference type="GO" id="GO:0005524">
    <property type="term" value="F:ATP binding"/>
    <property type="evidence" value="ECO:0007669"/>
    <property type="project" value="UniProtKB-KW"/>
</dbReference>
<dbReference type="Pfam" id="PF00005">
    <property type="entry name" value="ABC_tran"/>
    <property type="match status" value="1"/>
</dbReference>
<keyword evidence="6" id="KW-0067">ATP-binding</keyword>
<dbReference type="Pfam" id="PF01061">
    <property type="entry name" value="ABC2_membrane"/>
    <property type="match status" value="1"/>
</dbReference>
<accession>A0A9X6NQL2</accession>
<feature type="transmembrane region" description="Helical" evidence="9">
    <location>
        <begin position="517"/>
        <end position="545"/>
    </location>
</feature>
<keyword evidence="3" id="KW-0813">Transport</keyword>
<dbReference type="Pfam" id="PF19055">
    <property type="entry name" value="ABC2_membrane_7"/>
    <property type="match status" value="1"/>
</dbReference>
<organism evidence="11 12">
    <name type="scientific">Hypsibius exemplaris</name>
    <name type="common">Freshwater tardigrade</name>
    <dbReference type="NCBI Taxonomy" id="2072580"/>
    <lineage>
        <taxon>Eukaryota</taxon>
        <taxon>Metazoa</taxon>
        <taxon>Ecdysozoa</taxon>
        <taxon>Tardigrada</taxon>
        <taxon>Eutardigrada</taxon>
        <taxon>Parachela</taxon>
        <taxon>Hypsibioidea</taxon>
        <taxon>Hypsibiidae</taxon>
        <taxon>Hypsibius</taxon>
    </lineage>
</organism>
<dbReference type="SUPFAM" id="SSF52540">
    <property type="entry name" value="P-loop containing nucleoside triphosphate hydrolases"/>
    <property type="match status" value="1"/>
</dbReference>
<keyword evidence="7 9" id="KW-1133">Transmembrane helix</keyword>
<feature type="transmembrane region" description="Helical" evidence="9">
    <location>
        <begin position="584"/>
        <end position="605"/>
    </location>
</feature>
<dbReference type="InterPro" id="IPR003439">
    <property type="entry name" value="ABC_transporter-like_ATP-bd"/>
</dbReference>
<keyword evidence="8 9" id="KW-0472">Membrane</keyword>
<dbReference type="SMART" id="SM00382">
    <property type="entry name" value="AAA"/>
    <property type="match status" value="1"/>
</dbReference>
<dbReference type="Gene3D" id="3.40.50.300">
    <property type="entry name" value="P-loop containing nucleotide triphosphate hydrolases"/>
    <property type="match status" value="1"/>
</dbReference>
<dbReference type="PROSITE" id="PS50893">
    <property type="entry name" value="ABC_TRANSPORTER_2"/>
    <property type="match status" value="1"/>
</dbReference>
<dbReference type="Proteomes" id="UP000192578">
    <property type="component" value="Unassembled WGS sequence"/>
</dbReference>
<feature type="domain" description="ABC transporter" evidence="10">
    <location>
        <begin position="96"/>
        <end position="348"/>
    </location>
</feature>
<dbReference type="InterPro" id="IPR013525">
    <property type="entry name" value="ABC2_TM"/>
</dbReference>